<dbReference type="RefSeq" id="WP_013809373.1">
    <property type="nucleotide sequence ID" value="NC_015565.1"/>
</dbReference>
<organism evidence="1 2">
    <name type="scientific">Desulfotomaculum nigrificans (strain DSM 14880 / VKM B-2319 / CO-1-SRB)</name>
    <name type="common">Desulfotomaculum carboxydivorans</name>
    <dbReference type="NCBI Taxonomy" id="868595"/>
    <lineage>
        <taxon>Bacteria</taxon>
        <taxon>Bacillati</taxon>
        <taxon>Bacillota</taxon>
        <taxon>Clostridia</taxon>
        <taxon>Eubacteriales</taxon>
        <taxon>Desulfotomaculaceae</taxon>
        <taxon>Desulfotomaculum</taxon>
    </lineage>
</organism>
<evidence type="ECO:0000313" key="2">
    <source>
        <dbReference type="Proteomes" id="UP000009226"/>
    </source>
</evidence>
<dbReference type="STRING" id="868595.Desca_0013"/>
<dbReference type="AlphaFoldDB" id="F6B3V3"/>
<dbReference type="EMBL" id="CP002736">
    <property type="protein sequence ID" value="AEF92918.1"/>
    <property type="molecule type" value="Genomic_DNA"/>
</dbReference>
<reference evidence="1" key="1">
    <citation type="submission" date="2011-05" db="EMBL/GenBank/DDBJ databases">
        <title>Complete sequence of Desulfotomaculum carboxydivorans CO-1-SRB.</title>
        <authorList>
            <consortium name="US DOE Joint Genome Institute"/>
            <person name="Lucas S."/>
            <person name="Han J."/>
            <person name="Lapidus A."/>
            <person name="Cheng J.-F."/>
            <person name="Goodwin L."/>
            <person name="Pitluck S."/>
            <person name="Peters L."/>
            <person name="Mikhailova N."/>
            <person name="Lu M."/>
            <person name="Han C."/>
            <person name="Tapia R."/>
            <person name="Land M."/>
            <person name="Hauser L."/>
            <person name="Kyrpides N."/>
            <person name="Ivanova N."/>
            <person name="Pagani I."/>
            <person name="Stams A."/>
            <person name="Plugge C."/>
            <person name="Muyzer G."/>
            <person name="Kuever J."/>
            <person name="Parshina S."/>
            <person name="Ivanova A."/>
            <person name="Nazina T."/>
            <person name="Woyke T."/>
        </authorList>
    </citation>
    <scope>NUCLEOTIDE SEQUENCE [LARGE SCALE GENOMIC DNA]</scope>
    <source>
        <strain evidence="1">CO-1-SRB</strain>
    </source>
</reference>
<proteinExistence type="predicted"/>
<protein>
    <recommendedName>
        <fullName evidence="3">Cyclic lactone autoinducer peptide</fullName>
    </recommendedName>
</protein>
<dbReference type="NCBIfam" id="TIGR04223">
    <property type="entry name" value="quorum_AgrD"/>
    <property type="match status" value="1"/>
</dbReference>
<evidence type="ECO:0000313" key="1">
    <source>
        <dbReference type="EMBL" id="AEF92918.1"/>
    </source>
</evidence>
<gene>
    <name evidence="1" type="ordered locus">Desca_0013</name>
</gene>
<dbReference type="KEGG" id="dca:Desca_0013"/>
<keyword evidence="2" id="KW-1185">Reference proteome</keyword>
<evidence type="ECO:0008006" key="3">
    <source>
        <dbReference type="Google" id="ProtNLM"/>
    </source>
</evidence>
<sequence length="39" mass="4484" precursor="true">MKTRVIFLLSTVLFFVAQVNANITCLFGHYEPEIPDSLR</sequence>
<accession>F6B3V3</accession>
<dbReference type="InterPro" id="IPR009229">
    <property type="entry name" value="AgrD"/>
</dbReference>
<dbReference type="Proteomes" id="UP000009226">
    <property type="component" value="Chromosome"/>
</dbReference>
<name>F6B3V3_DESCC</name>
<dbReference type="HOGENOM" id="CLU_217513_2_0_9"/>